<gene>
    <name evidence="1" type="ORF">PHLGIDRAFT_410260</name>
</gene>
<protein>
    <submittedName>
        <fullName evidence="1">Uncharacterized protein</fullName>
    </submittedName>
</protein>
<organism evidence="1 2">
    <name type="scientific">Phlebiopsis gigantea (strain 11061_1 CR5-6)</name>
    <name type="common">White-rot fungus</name>
    <name type="synonym">Peniophora gigantea</name>
    <dbReference type="NCBI Taxonomy" id="745531"/>
    <lineage>
        <taxon>Eukaryota</taxon>
        <taxon>Fungi</taxon>
        <taxon>Dikarya</taxon>
        <taxon>Basidiomycota</taxon>
        <taxon>Agaricomycotina</taxon>
        <taxon>Agaricomycetes</taxon>
        <taxon>Polyporales</taxon>
        <taxon>Phanerochaetaceae</taxon>
        <taxon>Phlebiopsis</taxon>
    </lineage>
</organism>
<sequence length="179" mass="19821">MSPIARPSNIVLLVTHTPLLAVSHGEQRASFTHAVVHRVHFSRRPSHSYVTTHVCSSVIFSSALFSAAAPPRSPDFCARRLSSASGPLLSILCDTDQEAIWYPARYNRFCALIAAQYRPPSHPARTYLRRLLVYPHRHHDSYLSNAHSATDPVFPRKLISGARHTSSCLAFTSTHGPEA</sequence>
<dbReference type="HOGENOM" id="CLU_1504002_0_0_1"/>
<proteinExistence type="predicted"/>
<name>A0A0C3SB82_PHLG1</name>
<reference evidence="1 2" key="1">
    <citation type="journal article" date="2014" name="PLoS Genet.">
        <title>Analysis of the Phlebiopsis gigantea genome, transcriptome and secretome provides insight into its pioneer colonization strategies of wood.</title>
        <authorList>
            <person name="Hori C."/>
            <person name="Ishida T."/>
            <person name="Igarashi K."/>
            <person name="Samejima M."/>
            <person name="Suzuki H."/>
            <person name="Master E."/>
            <person name="Ferreira P."/>
            <person name="Ruiz-Duenas F.J."/>
            <person name="Held B."/>
            <person name="Canessa P."/>
            <person name="Larrondo L.F."/>
            <person name="Schmoll M."/>
            <person name="Druzhinina I.S."/>
            <person name="Kubicek C.P."/>
            <person name="Gaskell J.A."/>
            <person name="Kersten P."/>
            <person name="St John F."/>
            <person name="Glasner J."/>
            <person name="Sabat G."/>
            <person name="Splinter BonDurant S."/>
            <person name="Syed K."/>
            <person name="Yadav J."/>
            <person name="Mgbeahuruike A.C."/>
            <person name="Kovalchuk A."/>
            <person name="Asiegbu F.O."/>
            <person name="Lackner G."/>
            <person name="Hoffmeister D."/>
            <person name="Rencoret J."/>
            <person name="Gutierrez A."/>
            <person name="Sun H."/>
            <person name="Lindquist E."/>
            <person name="Barry K."/>
            <person name="Riley R."/>
            <person name="Grigoriev I.V."/>
            <person name="Henrissat B."/>
            <person name="Kues U."/>
            <person name="Berka R.M."/>
            <person name="Martinez A.T."/>
            <person name="Covert S.F."/>
            <person name="Blanchette R.A."/>
            <person name="Cullen D."/>
        </authorList>
    </citation>
    <scope>NUCLEOTIDE SEQUENCE [LARGE SCALE GENOMIC DNA]</scope>
    <source>
        <strain evidence="1 2">11061_1 CR5-6</strain>
    </source>
</reference>
<dbReference type="Proteomes" id="UP000053257">
    <property type="component" value="Unassembled WGS sequence"/>
</dbReference>
<keyword evidence="2" id="KW-1185">Reference proteome</keyword>
<dbReference type="AlphaFoldDB" id="A0A0C3SB82"/>
<dbReference type="EMBL" id="KN840492">
    <property type="protein sequence ID" value="KIP07720.1"/>
    <property type="molecule type" value="Genomic_DNA"/>
</dbReference>
<evidence type="ECO:0000313" key="1">
    <source>
        <dbReference type="EMBL" id="KIP07720.1"/>
    </source>
</evidence>
<evidence type="ECO:0000313" key="2">
    <source>
        <dbReference type="Proteomes" id="UP000053257"/>
    </source>
</evidence>
<accession>A0A0C3SB82</accession>